<feature type="compositionally biased region" description="Low complexity" evidence="7">
    <location>
        <begin position="1"/>
        <end position="10"/>
    </location>
</feature>
<dbReference type="Pfam" id="PF00146">
    <property type="entry name" value="NADHdh"/>
    <property type="match status" value="1"/>
</dbReference>
<feature type="region of interest" description="Disordered" evidence="7">
    <location>
        <begin position="221"/>
        <end position="242"/>
    </location>
</feature>
<comment type="similarity">
    <text evidence="2 6">Belongs to the complex I subunit 1 family.</text>
</comment>
<dbReference type="PANTHER" id="PTHR11432:SF3">
    <property type="entry name" value="NADH-UBIQUINONE OXIDOREDUCTASE CHAIN 1"/>
    <property type="match status" value="1"/>
</dbReference>
<keyword evidence="3 6" id="KW-0812">Transmembrane</keyword>
<evidence type="ECO:0000256" key="4">
    <source>
        <dbReference type="ARBA" id="ARBA00022989"/>
    </source>
</evidence>
<evidence type="ECO:0000256" key="2">
    <source>
        <dbReference type="ARBA" id="ARBA00010535"/>
    </source>
</evidence>
<evidence type="ECO:0000256" key="5">
    <source>
        <dbReference type="ARBA" id="ARBA00023136"/>
    </source>
</evidence>
<evidence type="ECO:0000313" key="9">
    <source>
        <dbReference type="Proteomes" id="UP001630127"/>
    </source>
</evidence>
<evidence type="ECO:0000313" key="8">
    <source>
        <dbReference type="EMBL" id="KAL3512827.1"/>
    </source>
</evidence>
<accession>A0ABD2Z347</accession>
<dbReference type="AlphaFoldDB" id="A0ABD2Z347"/>
<feature type="compositionally biased region" description="Basic residues" evidence="7">
    <location>
        <begin position="195"/>
        <end position="207"/>
    </location>
</feature>
<dbReference type="Proteomes" id="UP001630127">
    <property type="component" value="Unassembled WGS sequence"/>
</dbReference>
<comment type="subcellular location">
    <subcellularLocation>
        <location evidence="6">Cell membrane</location>
        <topology evidence="6">Multi-pass membrane protein</topology>
    </subcellularLocation>
    <subcellularLocation>
        <location evidence="1">Membrane</location>
        <topology evidence="1">Multi-pass membrane protein</topology>
    </subcellularLocation>
</comment>
<feature type="compositionally biased region" description="Polar residues" evidence="7">
    <location>
        <begin position="221"/>
        <end position="237"/>
    </location>
</feature>
<comment type="caution">
    <text evidence="8">The sequence shown here is derived from an EMBL/GenBank/DDBJ whole genome shotgun (WGS) entry which is preliminary data.</text>
</comment>
<organism evidence="8 9">
    <name type="scientific">Cinchona calisaya</name>
    <dbReference type="NCBI Taxonomy" id="153742"/>
    <lineage>
        <taxon>Eukaryota</taxon>
        <taxon>Viridiplantae</taxon>
        <taxon>Streptophyta</taxon>
        <taxon>Embryophyta</taxon>
        <taxon>Tracheophyta</taxon>
        <taxon>Spermatophyta</taxon>
        <taxon>Magnoliopsida</taxon>
        <taxon>eudicotyledons</taxon>
        <taxon>Gunneridae</taxon>
        <taxon>Pentapetalae</taxon>
        <taxon>asterids</taxon>
        <taxon>lamiids</taxon>
        <taxon>Gentianales</taxon>
        <taxon>Rubiaceae</taxon>
        <taxon>Cinchonoideae</taxon>
        <taxon>Cinchoneae</taxon>
        <taxon>Cinchona</taxon>
    </lineage>
</organism>
<dbReference type="EMBL" id="JBJUIK010000011">
    <property type="protein sequence ID" value="KAL3512827.1"/>
    <property type="molecule type" value="Genomic_DNA"/>
</dbReference>
<evidence type="ECO:0000256" key="3">
    <source>
        <dbReference type="ARBA" id="ARBA00022692"/>
    </source>
</evidence>
<keyword evidence="9" id="KW-1185">Reference proteome</keyword>
<evidence type="ECO:0000256" key="6">
    <source>
        <dbReference type="RuleBase" id="RU000471"/>
    </source>
</evidence>
<evidence type="ECO:0000256" key="1">
    <source>
        <dbReference type="ARBA" id="ARBA00004141"/>
    </source>
</evidence>
<dbReference type="InterPro" id="IPR001694">
    <property type="entry name" value="NADH_UbQ_OxRdtase_su1/FPO"/>
</dbReference>
<dbReference type="GO" id="GO:0005886">
    <property type="term" value="C:plasma membrane"/>
    <property type="evidence" value="ECO:0007669"/>
    <property type="project" value="UniProtKB-SubCell"/>
</dbReference>
<protein>
    <recommendedName>
        <fullName evidence="10">Reverse transcriptase</fullName>
    </recommendedName>
</protein>
<feature type="region of interest" description="Disordered" evidence="7">
    <location>
        <begin position="1"/>
        <end position="21"/>
    </location>
</feature>
<keyword evidence="5" id="KW-0472">Membrane</keyword>
<reference evidence="8 9" key="1">
    <citation type="submission" date="2024-11" db="EMBL/GenBank/DDBJ databases">
        <title>A near-complete genome assembly of Cinchona calisaya.</title>
        <authorList>
            <person name="Lian D.C."/>
            <person name="Zhao X.W."/>
            <person name="Wei L."/>
        </authorList>
    </citation>
    <scope>NUCLEOTIDE SEQUENCE [LARGE SCALE GENOMIC DNA]</scope>
    <source>
        <tissue evidence="8">Nenye</tissue>
    </source>
</reference>
<keyword evidence="4" id="KW-1133">Transmembrane helix</keyword>
<keyword evidence="6" id="KW-0520">NAD</keyword>
<gene>
    <name evidence="8" type="ORF">ACH5RR_025544</name>
</gene>
<proteinExistence type="inferred from homology"/>
<feature type="region of interest" description="Disordered" evidence="7">
    <location>
        <begin position="184"/>
        <end position="207"/>
    </location>
</feature>
<evidence type="ECO:0000256" key="7">
    <source>
        <dbReference type="SAM" id="MobiDB-lite"/>
    </source>
</evidence>
<dbReference type="PANTHER" id="PTHR11432">
    <property type="entry name" value="NADH DEHYDROGENASE SUBUNIT 1"/>
    <property type="match status" value="1"/>
</dbReference>
<sequence>MNPVDSSSTDDPPKSSEEIDELQTSTKMIKDSSVRKMWKPNGTINIVDLGRDFFAVKFVDEHDFVKVNNHWNIMILKSLFSGEQFVESQHPIGGQPKCSKSQLLVYLVSIPLIHANSRTPFTQEEKDQPSLNMRMIHLWRKNNIISFTMEMFVVNSDFTRDLSKPSEAISEPQAMDCQSKFGAESNGQQFDLSSRRKSKLSKNRSNRKKVVCLTTNTKNARISKQNHSSASKFGSNRKQADDQIQAGQNKVVQQLSASLLSKDEGCVGAFEIYVEDTKVEAFGCPGGMWHQPIGFIIFLISSLAECERLPFDLQDAEEESIAGYQTEYSGGAASSSFSFHLLEYLNKHKTGVVILIETKAPSLDELHLAFIQRFWDVLYTSIVSFVSEAFTNGQLGDLTNNTYISLIPKSNFPESIKQYRLIALCSSIYKILTRVIVNRIRLIMFKIISPHPTSFIPRRRGTNNVVLVQELMFRLRKFKGVRGAYAIKLELEKTYDNLEWNFIFQT</sequence>
<evidence type="ECO:0008006" key="10">
    <source>
        <dbReference type="Google" id="ProtNLM"/>
    </source>
</evidence>
<name>A0ABD2Z347_9GENT</name>